<dbReference type="InterPro" id="IPR007829">
    <property type="entry name" value="TM2"/>
</dbReference>
<evidence type="ECO:0000313" key="7">
    <source>
        <dbReference type="EMBL" id="MFC0309500.1"/>
    </source>
</evidence>
<accession>A0ABV6H1L2</accession>
<keyword evidence="3 5" id="KW-1133">Transmembrane helix</keyword>
<evidence type="ECO:0000256" key="2">
    <source>
        <dbReference type="ARBA" id="ARBA00022692"/>
    </source>
</evidence>
<sequence length="138" mass="15385">MLSLYLSGLIPSDTLFLLKEKLANLNAKQKELIELANFKKTNITLALSLSLGCIGVDRYYLGDIVLGVVKSIGFILFVIFLGLSDAEGSFGHDSIDAIVGLFILVYFLFCFSDIFLCQKRAKEINLQKLKEILMLTEI</sequence>
<feature type="transmembrane region" description="Helical" evidence="5">
    <location>
        <begin position="64"/>
        <end position="83"/>
    </location>
</feature>
<evidence type="ECO:0000256" key="3">
    <source>
        <dbReference type="ARBA" id="ARBA00022989"/>
    </source>
</evidence>
<feature type="transmembrane region" description="Helical" evidence="5">
    <location>
        <begin position="95"/>
        <end position="116"/>
    </location>
</feature>
<gene>
    <name evidence="7" type="ORF">ACFFHK_07245</name>
</gene>
<reference evidence="7 8" key="1">
    <citation type="submission" date="2024-09" db="EMBL/GenBank/DDBJ databases">
        <authorList>
            <person name="Sun Q."/>
            <person name="Mori K."/>
        </authorList>
    </citation>
    <scope>NUCLEOTIDE SEQUENCE [LARGE SCALE GENOMIC DNA]</scope>
    <source>
        <strain evidence="7 8">CCM 7539</strain>
    </source>
</reference>
<evidence type="ECO:0000259" key="6">
    <source>
        <dbReference type="Pfam" id="PF05154"/>
    </source>
</evidence>
<dbReference type="Pfam" id="PF05154">
    <property type="entry name" value="TM2"/>
    <property type="match status" value="1"/>
</dbReference>
<dbReference type="Proteomes" id="UP001589767">
    <property type="component" value="Unassembled WGS sequence"/>
</dbReference>
<keyword evidence="4 5" id="KW-0472">Membrane</keyword>
<dbReference type="RefSeq" id="WP_382371019.1">
    <property type="nucleotide sequence ID" value="NZ_JBHLWB010000008.1"/>
</dbReference>
<keyword evidence="8" id="KW-1185">Reference proteome</keyword>
<comment type="caution">
    <text evidence="7">The sequence shown here is derived from an EMBL/GenBank/DDBJ whole genome shotgun (WGS) entry which is preliminary data.</text>
</comment>
<evidence type="ECO:0000256" key="5">
    <source>
        <dbReference type="SAM" id="Phobius"/>
    </source>
</evidence>
<organism evidence="7 8">
    <name type="scientific">Gallibacterium trehalosifermentans</name>
    <dbReference type="NCBI Taxonomy" id="516935"/>
    <lineage>
        <taxon>Bacteria</taxon>
        <taxon>Pseudomonadati</taxon>
        <taxon>Pseudomonadota</taxon>
        <taxon>Gammaproteobacteria</taxon>
        <taxon>Pasteurellales</taxon>
        <taxon>Pasteurellaceae</taxon>
        <taxon>Gallibacterium</taxon>
    </lineage>
</organism>
<evidence type="ECO:0000256" key="4">
    <source>
        <dbReference type="ARBA" id="ARBA00023136"/>
    </source>
</evidence>
<feature type="domain" description="TM2" evidence="6">
    <location>
        <begin position="38"/>
        <end position="79"/>
    </location>
</feature>
<comment type="subcellular location">
    <subcellularLocation>
        <location evidence="1">Membrane</location>
        <topology evidence="1">Multi-pass membrane protein</topology>
    </subcellularLocation>
</comment>
<keyword evidence="2 5" id="KW-0812">Transmembrane</keyword>
<proteinExistence type="predicted"/>
<evidence type="ECO:0000313" key="8">
    <source>
        <dbReference type="Proteomes" id="UP001589767"/>
    </source>
</evidence>
<evidence type="ECO:0000256" key="1">
    <source>
        <dbReference type="ARBA" id="ARBA00004141"/>
    </source>
</evidence>
<protein>
    <submittedName>
        <fullName evidence="7">NINE protein</fullName>
    </submittedName>
</protein>
<dbReference type="EMBL" id="JBHLWB010000008">
    <property type="protein sequence ID" value="MFC0309500.1"/>
    <property type="molecule type" value="Genomic_DNA"/>
</dbReference>
<name>A0ABV6H1L2_9PAST</name>